<dbReference type="RefSeq" id="WP_153344004.1">
    <property type="nucleotide sequence ID" value="NZ_WEGI01000008.1"/>
</dbReference>
<accession>A0A7K0DRN7</accession>
<dbReference type="OrthoDB" id="8772678at2"/>
<comment type="similarity">
    <text evidence="1">Belongs to the ROK (NagC/XylR) family.</text>
</comment>
<organism evidence="2 3">
    <name type="scientific">Nocardia aurantia</name>
    <dbReference type="NCBI Taxonomy" id="2585199"/>
    <lineage>
        <taxon>Bacteria</taxon>
        <taxon>Bacillati</taxon>
        <taxon>Actinomycetota</taxon>
        <taxon>Actinomycetes</taxon>
        <taxon>Mycobacteriales</taxon>
        <taxon>Nocardiaceae</taxon>
        <taxon>Nocardia</taxon>
    </lineage>
</organism>
<comment type="caution">
    <text evidence="2">The sequence shown here is derived from an EMBL/GenBank/DDBJ whole genome shotgun (WGS) entry which is preliminary data.</text>
</comment>
<keyword evidence="3" id="KW-1185">Reference proteome</keyword>
<dbReference type="SUPFAM" id="SSF53067">
    <property type="entry name" value="Actin-like ATPase domain"/>
    <property type="match status" value="1"/>
</dbReference>
<dbReference type="Pfam" id="PF00480">
    <property type="entry name" value="ROK"/>
    <property type="match status" value="1"/>
</dbReference>
<name>A0A7K0DRN7_9NOCA</name>
<dbReference type="Proteomes" id="UP000431401">
    <property type="component" value="Unassembled WGS sequence"/>
</dbReference>
<sequence>MTMLALEIGAAGFAVSRLDDDVDDDDVLRAPAPSRGAWKQCREMLLAAAAGQEVTAVGIGSSGPIDMSAGVIAPGDIAEWQAGFGIVDEMRKLFPAAEVRLGIDGVCISLAERNFGAVGQTMDALSISVSHHVTGGVSVGGFAVVGRTGNAGSIGHVLVPGFDDPCDCGGRGCVDAVAGGVAAVRWARGQGWGGTTPAELVDAASAGDESALAALVRAGTALGRAISSVAALMDLDLVVVGGLLAQPGSALWQPMQEAVATHARVSYLHGLRVVPSPLGEFGVLAGAGVLAVTAAQD</sequence>
<dbReference type="AlphaFoldDB" id="A0A7K0DRN7"/>
<dbReference type="InterPro" id="IPR000600">
    <property type="entry name" value="ROK"/>
</dbReference>
<protein>
    <submittedName>
        <fullName evidence="2">N-acetylglucosamine repressor</fullName>
    </submittedName>
</protein>
<evidence type="ECO:0000313" key="3">
    <source>
        <dbReference type="Proteomes" id="UP000431401"/>
    </source>
</evidence>
<reference evidence="2 3" key="1">
    <citation type="submission" date="2019-10" db="EMBL/GenBank/DDBJ databases">
        <title>Nocardia macrotermitis sp. nov. and Nocardia aurantia sp. nov., isolated from the gut of fungus growing-termite Macrotermes natalensis.</title>
        <authorList>
            <person name="Benndorf R."/>
            <person name="Schwitalla J."/>
            <person name="Martin K."/>
            <person name="De Beer W."/>
            <person name="Kaster A.-K."/>
            <person name="Vollmers J."/>
            <person name="Poulsen M."/>
            <person name="Beemelmanns C."/>
        </authorList>
    </citation>
    <scope>NUCLEOTIDE SEQUENCE [LARGE SCALE GENOMIC DNA]</scope>
    <source>
        <strain evidence="2 3">RB56</strain>
    </source>
</reference>
<evidence type="ECO:0000256" key="1">
    <source>
        <dbReference type="ARBA" id="ARBA00006479"/>
    </source>
</evidence>
<dbReference type="InterPro" id="IPR043129">
    <property type="entry name" value="ATPase_NBD"/>
</dbReference>
<dbReference type="Gene3D" id="3.30.420.40">
    <property type="match status" value="2"/>
</dbReference>
<dbReference type="EMBL" id="WEGI01000008">
    <property type="protein sequence ID" value="MQY28207.1"/>
    <property type="molecule type" value="Genomic_DNA"/>
</dbReference>
<evidence type="ECO:0000313" key="2">
    <source>
        <dbReference type="EMBL" id="MQY28207.1"/>
    </source>
</evidence>
<proteinExistence type="inferred from homology"/>
<dbReference type="PANTHER" id="PTHR18964:SF169">
    <property type="entry name" value="N-ACETYLMANNOSAMINE KINASE"/>
    <property type="match status" value="1"/>
</dbReference>
<dbReference type="PANTHER" id="PTHR18964">
    <property type="entry name" value="ROK (REPRESSOR, ORF, KINASE) FAMILY"/>
    <property type="match status" value="1"/>
</dbReference>
<gene>
    <name evidence="2" type="primary">nagC_2</name>
    <name evidence="2" type="ORF">NRB56_37900</name>
</gene>